<gene>
    <name evidence="1" type="ORF">RPERSI_LOCUS6234</name>
</gene>
<sequence>MIDLSSFPEYNGSCHPEDWLREFLFVATVQENKLSESEIISLALLKISRSIYRNNNSIKNISQLLKFLKADPSFSIFKMESERKIMALHFTYSTDVTHFIIELRQLLADAEICDFKLQKQSILKILPTKFLDTYRLKIVDSHNIEDVFINLQNFLSNYKRVVKYGSVITLRHFGTEKLLSSSLHRYTGGTKQYWAYAVDYRATGPTDHELWTIMPEVIKDGISPTYNPVNNGNKMKGSVVCNGDKITLLNNGTGQKLHSHKLTEEFKVRKSPVTSQQEVTCQTWNNSDDNWVVQHDIHNITSEDQEPWNECHNIVLMHVKSNLGLNSHPYMLNNDYQEVTCFGDKANTSKWRVEILNDLFQKP</sequence>
<protein>
    <submittedName>
        <fullName evidence="1">22024_t:CDS:1</fullName>
    </submittedName>
</protein>
<reference evidence="1" key="1">
    <citation type="submission" date="2021-06" db="EMBL/GenBank/DDBJ databases">
        <authorList>
            <person name="Kallberg Y."/>
            <person name="Tangrot J."/>
            <person name="Rosling A."/>
        </authorList>
    </citation>
    <scope>NUCLEOTIDE SEQUENCE</scope>
    <source>
        <strain evidence="1">MA461A</strain>
    </source>
</reference>
<organism evidence="1 2">
    <name type="scientific">Racocetra persica</name>
    <dbReference type="NCBI Taxonomy" id="160502"/>
    <lineage>
        <taxon>Eukaryota</taxon>
        <taxon>Fungi</taxon>
        <taxon>Fungi incertae sedis</taxon>
        <taxon>Mucoromycota</taxon>
        <taxon>Glomeromycotina</taxon>
        <taxon>Glomeromycetes</taxon>
        <taxon>Diversisporales</taxon>
        <taxon>Gigasporaceae</taxon>
        <taxon>Racocetra</taxon>
    </lineage>
</organism>
<name>A0ACA9MRC8_9GLOM</name>
<evidence type="ECO:0000313" key="2">
    <source>
        <dbReference type="Proteomes" id="UP000789920"/>
    </source>
</evidence>
<keyword evidence="2" id="KW-1185">Reference proteome</keyword>
<accession>A0ACA9MRC8</accession>
<dbReference type="Proteomes" id="UP000789920">
    <property type="component" value="Unassembled WGS sequence"/>
</dbReference>
<comment type="caution">
    <text evidence="1">The sequence shown here is derived from an EMBL/GenBank/DDBJ whole genome shotgun (WGS) entry which is preliminary data.</text>
</comment>
<evidence type="ECO:0000313" key="1">
    <source>
        <dbReference type="EMBL" id="CAG8609157.1"/>
    </source>
</evidence>
<dbReference type="EMBL" id="CAJVQC010009789">
    <property type="protein sequence ID" value="CAG8609157.1"/>
    <property type="molecule type" value="Genomic_DNA"/>
</dbReference>
<proteinExistence type="predicted"/>